<organism evidence="3 4">
    <name type="scientific">Algoriphagus namhaensis</name>
    <dbReference type="NCBI Taxonomy" id="915353"/>
    <lineage>
        <taxon>Bacteria</taxon>
        <taxon>Pseudomonadati</taxon>
        <taxon>Bacteroidota</taxon>
        <taxon>Cytophagia</taxon>
        <taxon>Cytophagales</taxon>
        <taxon>Cyclobacteriaceae</taxon>
        <taxon>Algoriphagus</taxon>
    </lineage>
</organism>
<evidence type="ECO:0000313" key="4">
    <source>
        <dbReference type="Proteomes" id="UP001595805"/>
    </source>
</evidence>
<reference evidence="4" key="1">
    <citation type="journal article" date="2019" name="Int. J. Syst. Evol. Microbiol.">
        <title>The Global Catalogue of Microorganisms (GCM) 10K type strain sequencing project: providing services to taxonomists for standard genome sequencing and annotation.</title>
        <authorList>
            <consortium name="The Broad Institute Genomics Platform"/>
            <consortium name="The Broad Institute Genome Sequencing Center for Infectious Disease"/>
            <person name="Wu L."/>
            <person name="Ma J."/>
        </authorList>
    </citation>
    <scope>NUCLEOTIDE SEQUENCE [LARGE SCALE GENOMIC DNA]</scope>
    <source>
        <strain evidence="4">CCUG 60523</strain>
    </source>
</reference>
<name>A0ABV8AS49_9BACT</name>
<dbReference type="SUPFAM" id="SSF53335">
    <property type="entry name" value="S-adenosyl-L-methionine-dependent methyltransferases"/>
    <property type="match status" value="1"/>
</dbReference>
<keyword evidence="4" id="KW-1185">Reference proteome</keyword>
<dbReference type="EC" id="2.1.1.-" evidence="3"/>
<keyword evidence="2" id="KW-1133">Transmembrane helix</keyword>
<dbReference type="RefSeq" id="WP_377904419.1">
    <property type="nucleotide sequence ID" value="NZ_JBHRZS010000006.1"/>
</dbReference>
<dbReference type="PANTHER" id="PTHR43861">
    <property type="entry name" value="TRANS-ACONITATE 2-METHYLTRANSFERASE-RELATED"/>
    <property type="match status" value="1"/>
</dbReference>
<dbReference type="Proteomes" id="UP001595805">
    <property type="component" value="Unassembled WGS sequence"/>
</dbReference>
<comment type="caution">
    <text evidence="3">The sequence shown here is derived from an EMBL/GenBank/DDBJ whole genome shotgun (WGS) entry which is preliminary data.</text>
</comment>
<dbReference type="GO" id="GO:0032259">
    <property type="term" value="P:methylation"/>
    <property type="evidence" value="ECO:0007669"/>
    <property type="project" value="UniProtKB-KW"/>
</dbReference>
<proteinExistence type="predicted"/>
<feature type="transmembrane region" description="Helical" evidence="2">
    <location>
        <begin position="229"/>
        <end position="248"/>
    </location>
</feature>
<accession>A0ABV8AS49</accession>
<dbReference type="Pfam" id="PF13489">
    <property type="entry name" value="Methyltransf_23"/>
    <property type="match status" value="1"/>
</dbReference>
<keyword evidence="1 3" id="KW-0808">Transferase</keyword>
<sequence length="301" mass="33630">MRQILCPVCSQKPSGSPQENSLVTCTLCETTWTFFSQEVDADALYEDAVYAVVDNRKSIFERIIFREARRVLKKAEKLLKSTSPSLLDFGSGKGQFLWVAKQRSWVGLGIETAADRANFARDKYGVKVLSEFYDKGKVMGAPFDLISLNHVLEHLPDPLHLLKELLNENLAENGMVYLEVPRKNSWQAGIAGKNWMHWDIPKHLTHWTEPILLNGLAEIGFHKVASRKFSIHLGLLGMLQALLALGGYKGNLILALKGKKNPFLLVMVICLTPLALLLELGACLFNRGGILGIYLQANDQN</sequence>
<evidence type="ECO:0000256" key="1">
    <source>
        <dbReference type="ARBA" id="ARBA00022679"/>
    </source>
</evidence>
<evidence type="ECO:0000256" key="2">
    <source>
        <dbReference type="SAM" id="Phobius"/>
    </source>
</evidence>
<dbReference type="PANTHER" id="PTHR43861:SF3">
    <property type="entry name" value="PUTATIVE (AFU_ORTHOLOGUE AFUA_2G14390)-RELATED"/>
    <property type="match status" value="1"/>
</dbReference>
<dbReference type="EMBL" id="JBHRZS010000006">
    <property type="protein sequence ID" value="MFC3879726.1"/>
    <property type="molecule type" value="Genomic_DNA"/>
</dbReference>
<keyword evidence="2" id="KW-0812">Transmembrane</keyword>
<gene>
    <name evidence="3" type="ORF">ACFOSV_06045</name>
</gene>
<protein>
    <submittedName>
        <fullName evidence="3">Class I SAM-dependent methyltransferase</fullName>
        <ecNumber evidence="3">2.1.1.-</ecNumber>
    </submittedName>
</protein>
<dbReference type="InterPro" id="IPR029063">
    <property type="entry name" value="SAM-dependent_MTases_sf"/>
</dbReference>
<dbReference type="Gene3D" id="3.40.50.150">
    <property type="entry name" value="Vaccinia Virus protein VP39"/>
    <property type="match status" value="1"/>
</dbReference>
<feature type="transmembrane region" description="Helical" evidence="2">
    <location>
        <begin position="263"/>
        <end position="285"/>
    </location>
</feature>
<evidence type="ECO:0000313" key="3">
    <source>
        <dbReference type="EMBL" id="MFC3879726.1"/>
    </source>
</evidence>
<dbReference type="GO" id="GO:0008168">
    <property type="term" value="F:methyltransferase activity"/>
    <property type="evidence" value="ECO:0007669"/>
    <property type="project" value="UniProtKB-KW"/>
</dbReference>
<keyword evidence="2" id="KW-0472">Membrane</keyword>
<keyword evidence="3" id="KW-0489">Methyltransferase</keyword>